<dbReference type="InterPro" id="IPR036390">
    <property type="entry name" value="WH_DNA-bd_sf"/>
</dbReference>
<dbReference type="InterPro" id="IPR001034">
    <property type="entry name" value="DeoR_HTH"/>
</dbReference>
<reference evidence="4" key="1">
    <citation type="submission" date="2022-11" db="EMBL/GenBank/DDBJ databases">
        <title>Nonomuraea corallina sp. nov., a new species of the genus Nonomuraea isolated from sea side sediment in Thai sea.</title>
        <authorList>
            <person name="Ngamcharungchit C."/>
            <person name="Matsumoto A."/>
            <person name="Suriyachadkun C."/>
            <person name="Panbangred W."/>
            <person name="Inahashi Y."/>
            <person name="Intra B."/>
        </authorList>
    </citation>
    <scope>NUCLEOTIDE SEQUENCE</scope>
    <source>
        <strain evidence="4">MCN248</strain>
    </source>
</reference>
<dbReference type="SUPFAM" id="SSF46785">
    <property type="entry name" value="Winged helix' DNA-binding domain"/>
    <property type="match status" value="1"/>
</dbReference>
<gene>
    <name evidence="4" type="ORF">OUY22_34165</name>
</gene>
<organism evidence="4 5">
    <name type="scientific">Nonomuraea corallina</name>
    <dbReference type="NCBI Taxonomy" id="2989783"/>
    <lineage>
        <taxon>Bacteria</taxon>
        <taxon>Bacillati</taxon>
        <taxon>Actinomycetota</taxon>
        <taxon>Actinomycetes</taxon>
        <taxon>Streptosporangiales</taxon>
        <taxon>Streptosporangiaceae</taxon>
        <taxon>Nonomuraea</taxon>
    </lineage>
</organism>
<name>A0ABT4SNG5_9ACTN</name>
<comment type="caution">
    <text evidence="4">The sequence shown here is derived from an EMBL/GenBank/DDBJ whole genome shotgun (WGS) entry which is preliminary data.</text>
</comment>
<evidence type="ECO:0000313" key="4">
    <source>
        <dbReference type="EMBL" id="MDA0638480.1"/>
    </source>
</evidence>
<evidence type="ECO:0000259" key="3">
    <source>
        <dbReference type="PROSITE" id="PS51000"/>
    </source>
</evidence>
<dbReference type="InterPro" id="IPR013196">
    <property type="entry name" value="HTH_11"/>
</dbReference>
<dbReference type="PIRSF" id="PIRSF016838">
    <property type="entry name" value="PafC"/>
    <property type="match status" value="1"/>
</dbReference>
<dbReference type="PROSITE" id="PS52050">
    <property type="entry name" value="WYL"/>
    <property type="match status" value="1"/>
</dbReference>
<dbReference type="EMBL" id="JAPNNL010000240">
    <property type="protein sequence ID" value="MDA0638480.1"/>
    <property type="molecule type" value="Genomic_DNA"/>
</dbReference>
<dbReference type="InterPro" id="IPR057727">
    <property type="entry name" value="WCX_dom"/>
</dbReference>
<dbReference type="Pfam" id="PF25583">
    <property type="entry name" value="WCX"/>
    <property type="match status" value="1"/>
</dbReference>
<evidence type="ECO:0000256" key="1">
    <source>
        <dbReference type="ARBA" id="ARBA00023015"/>
    </source>
</evidence>
<dbReference type="Proteomes" id="UP001144036">
    <property type="component" value="Unassembled WGS sequence"/>
</dbReference>
<dbReference type="Pfam" id="PF13280">
    <property type="entry name" value="WYL"/>
    <property type="match status" value="1"/>
</dbReference>
<proteinExistence type="predicted"/>
<accession>A0ABT4SNG5</accession>
<dbReference type="InterPro" id="IPR036388">
    <property type="entry name" value="WH-like_DNA-bd_sf"/>
</dbReference>
<evidence type="ECO:0000313" key="5">
    <source>
        <dbReference type="Proteomes" id="UP001144036"/>
    </source>
</evidence>
<keyword evidence="2" id="KW-0804">Transcription</keyword>
<keyword evidence="5" id="KW-1185">Reference proteome</keyword>
<dbReference type="RefSeq" id="WP_270159419.1">
    <property type="nucleotide sequence ID" value="NZ_JAPNNL010000240.1"/>
</dbReference>
<dbReference type="Pfam" id="PF08279">
    <property type="entry name" value="HTH_11"/>
    <property type="match status" value="1"/>
</dbReference>
<dbReference type="InterPro" id="IPR026881">
    <property type="entry name" value="WYL_dom"/>
</dbReference>
<sequence length="328" mass="36188">MRASRLVSILLLLQTRGRMTAQELADRLEVSVRTIYRDVESLHAAGIPLYGDAGPSGGYRLLDGYRTRLTGLTADEAESLFLAGLPGPAAELGLGTVVAAAQLKLRAALPVELRDRAGRIQERFLLDAPGWYRDSEPLTHLPAVAEAVWNEHPLQVRYRRWRAPQEVERRLEPYGLVVKAGRWYLVARCGADVRTYRVSQILELQPLPGRIARPEGFDLAAHWRDYLAEFEARLRWGEAVVRLSPAGLEGLRDLMTPGVVAAAKQTAGPPDEEGWTTVTLPIESIGHAVPEFLRLGADAEVLSPVELRERIAATAELVVRRYRGGTAG</sequence>
<evidence type="ECO:0000256" key="2">
    <source>
        <dbReference type="ARBA" id="ARBA00023163"/>
    </source>
</evidence>
<dbReference type="InterPro" id="IPR028349">
    <property type="entry name" value="PafC-like"/>
</dbReference>
<keyword evidence="1" id="KW-0805">Transcription regulation</keyword>
<dbReference type="Gene3D" id="1.10.10.10">
    <property type="entry name" value="Winged helix-like DNA-binding domain superfamily/Winged helix DNA-binding domain"/>
    <property type="match status" value="1"/>
</dbReference>
<protein>
    <submittedName>
        <fullName evidence="4">YafY family protein</fullName>
    </submittedName>
</protein>
<dbReference type="PROSITE" id="PS51000">
    <property type="entry name" value="HTH_DEOR_2"/>
    <property type="match status" value="1"/>
</dbReference>
<dbReference type="PANTHER" id="PTHR34580">
    <property type="match status" value="1"/>
</dbReference>
<feature type="domain" description="HTH deoR-type" evidence="3">
    <location>
        <begin position="2"/>
        <end position="57"/>
    </location>
</feature>
<dbReference type="PANTHER" id="PTHR34580:SF1">
    <property type="entry name" value="PROTEIN PAFC"/>
    <property type="match status" value="1"/>
</dbReference>
<dbReference type="InterPro" id="IPR051534">
    <property type="entry name" value="CBASS_pafABC_assoc_protein"/>
</dbReference>